<reference evidence="8 9" key="1">
    <citation type="submission" date="2020-10" db="EMBL/GenBank/DDBJ databases">
        <title>Complete genome sequence of Paludibaculum fermentans P105T, a facultatively anaerobic acidobacterium capable of dissimilatory Fe(III) reduction.</title>
        <authorList>
            <person name="Dedysh S.N."/>
            <person name="Beletsky A.V."/>
            <person name="Kulichevskaya I.S."/>
            <person name="Mardanov A.V."/>
            <person name="Ravin N.V."/>
        </authorList>
    </citation>
    <scope>NUCLEOTIDE SEQUENCE [LARGE SCALE GENOMIC DNA]</scope>
    <source>
        <strain evidence="8 9">P105</strain>
    </source>
</reference>
<evidence type="ECO:0000259" key="7">
    <source>
        <dbReference type="PROSITE" id="PS50011"/>
    </source>
</evidence>
<sequence>MQPALTPEQWRQVAQLFEAAVEVEVEARGTFLDEACPPDAAIRAEVDRMLAADQSANTFLERDPLPEFSNVLFRPETGAVVGSYRLVRELGAGGMGAVWLAERADGAFAQQVAIKFSRTGLVTAAAEQRLRSERRILAQLQHPHIARLLDGGSVGPGVPYFVMEYVDGQPLLTYARQHQLSLPQRVRILADICLAVHFAHQRLIVHRDLKPANILVDSGGRVQLLDFGVAKLLHPEEKSGAATGFYTPGYASPEQLAGLPVTTASDIYSLGLISFELLAGERAKTAAGEDLPALSSVNPAVDRDLDSIVRLSTHREPDRRYPSARSLAEDLLRYLEGRPVTARPDTISYRLSKFVRRNRSATAILLAAILSTVVAVGLFSWQWRQTRRAESQARAHLDDLHKLALNLLFDYHDRVARLPGSTALRERIATDALNYLQKLDRDAQADKSLKEISLDISTAWLRLGDAQGRPWSANRGYPAEALRSYQEAEKWARQVATKADPDRRRRALATVLQRRGQLENRLFHWPDSLRHLQESVALFRSSGQTSDQVLLVSALSAWGDATLRSATAPADGLARLTEARALGERLLPVAPRDPALLRSLAVVEQRIGNHLAKHGKPADGLQSHIRALAYFQKLTELQPNEPALLRDHADQLVMKAEAQARAGDVAGALADCDRGIAILRRLAESDTTNVEASRDLGYAWYFRLAAYSIGNKGCDKASTSEALRIFTGIVAGPSSTKEDEESLHGLRSRALGCQ</sequence>
<dbReference type="RefSeq" id="WP_194447333.1">
    <property type="nucleotide sequence ID" value="NZ_CP063849.1"/>
</dbReference>
<keyword evidence="9" id="KW-1185">Reference proteome</keyword>
<organism evidence="8 9">
    <name type="scientific">Paludibaculum fermentans</name>
    <dbReference type="NCBI Taxonomy" id="1473598"/>
    <lineage>
        <taxon>Bacteria</taxon>
        <taxon>Pseudomonadati</taxon>
        <taxon>Acidobacteriota</taxon>
        <taxon>Terriglobia</taxon>
        <taxon>Bryobacterales</taxon>
        <taxon>Bryobacteraceae</taxon>
        <taxon>Paludibaculum</taxon>
    </lineage>
</organism>
<dbReference type="InterPro" id="IPR000719">
    <property type="entry name" value="Prot_kinase_dom"/>
</dbReference>
<evidence type="ECO:0000256" key="6">
    <source>
        <dbReference type="SAM" id="Phobius"/>
    </source>
</evidence>
<feature type="transmembrane region" description="Helical" evidence="6">
    <location>
        <begin position="360"/>
        <end position="383"/>
    </location>
</feature>
<dbReference type="SUPFAM" id="SSF48452">
    <property type="entry name" value="TPR-like"/>
    <property type="match status" value="1"/>
</dbReference>
<dbReference type="Pfam" id="PF00069">
    <property type="entry name" value="Pkinase"/>
    <property type="match status" value="1"/>
</dbReference>
<evidence type="ECO:0000313" key="8">
    <source>
        <dbReference type="EMBL" id="QOY85663.1"/>
    </source>
</evidence>
<dbReference type="PROSITE" id="PS00107">
    <property type="entry name" value="PROTEIN_KINASE_ATP"/>
    <property type="match status" value="1"/>
</dbReference>
<dbReference type="InterPro" id="IPR011009">
    <property type="entry name" value="Kinase-like_dom_sf"/>
</dbReference>
<dbReference type="Gene3D" id="3.30.200.20">
    <property type="entry name" value="Phosphorylase Kinase, domain 1"/>
    <property type="match status" value="1"/>
</dbReference>
<dbReference type="InterPro" id="IPR017441">
    <property type="entry name" value="Protein_kinase_ATP_BS"/>
</dbReference>
<dbReference type="KEGG" id="pfer:IRI77_22910"/>
<evidence type="ECO:0000256" key="2">
    <source>
        <dbReference type="ARBA" id="ARBA00022741"/>
    </source>
</evidence>
<dbReference type="Gene3D" id="1.25.40.10">
    <property type="entry name" value="Tetratricopeptide repeat domain"/>
    <property type="match status" value="1"/>
</dbReference>
<evidence type="ECO:0000256" key="3">
    <source>
        <dbReference type="ARBA" id="ARBA00022777"/>
    </source>
</evidence>
<gene>
    <name evidence="8" type="ORF">IRI77_22910</name>
</gene>
<accession>A0A7S7NL90</accession>
<dbReference type="PROSITE" id="PS50011">
    <property type="entry name" value="PROTEIN_KINASE_DOM"/>
    <property type="match status" value="1"/>
</dbReference>
<evidence type="ECO:0000313" key="9">
    <source>
        <dbReference type="Proteomes" id="UP000593892"/>
    </source>
</evidence>
<feature type="domain" description="Protein kinase" evidence="7">
    <location>
        <begin position="84"/>
        <end position="332"/>
    </location>
</feature>
<dbReference type="Proteomes" id="UP000593892">
    <property type="component" value="Chromosome"/>
</dbReference>
<evidence type="ECO:0000256" key="4">
    <source>
        <dbReference type="ARBA" id="ARBA00022840"/>
    </source>
</evidence>
<dbReference type="PANTHER" id="PTHR43289:SF34">
    <property type="entry name" value="SERINE_THREONINE-PROTEIN KINASE YBDM-RELATED"/>
    <property type="match status" value="1"/>
</dbReference>
<dbReference type="InterPro" id="IPR011990">
    <property type="entry name" value="TPR-like_helical_dom_sf"/>
</dbReference>
<dbReference type="PANTHER" id="PTHR43289">
    <property type="entry name" value="MITOGEN-ACTIVATED PROTEIN KINASE KINASE KINASE 20-RELATED"/>
    <property type="match status" value="1"/>
</dbReference>
<feature type="binding site" evidence="5">
    <location>
        <position position="115"/>
    </location>
    <ligand>
        <name>ATP</name>
        <dbReference type="ChEBI" id="CHEBI:30616"/>
    </ligand>
</feature>
<dbReference type="Gene3D" id="1.10.510.10">
    <property type="entry name" value="Transferase(Phosphotransferase) domain 1"/>
    <property type="match status" value="1"/>
</dbReference>
<keyword evidence="1" id="KW-0808">Transferase</keyword>
<name>A0A7S7NL90_PALFE</name>
<keyword evidence="6" id="KW-0812">Transmembrane</keyword>
<proteinExistence type="predicted"/>
<dbReference type="SUPFAM" id="SSF56112">
    <property type="entry name" value="Protein kinase-like (PK-like)"/>
    <property type="match status" value="1"/>
</dbReference>
<evidence type="ECO:0000256" key="1">
    <source>
        <dbReference type="ARBA" id="ARBA00022679"/>
    </source>
</evidence>
<keyword evidence="6" id="KW-1133">Transmembrane helix</keyword>
<keyword evidence="2 5" id="KW-0547">Nucleotide-binding</keyword>
<dbReference type="InterPro" id="IPR008271">
    <property type="entry name" value="Ser/Thr_kinase_AS"/>
</dbReference>
<dbReference type="SMART" id="SM00220">
    <property type="entry name" value="S_TKc"/>
    <property type="match status" value="1"/>
</dbReference>
<keyword evidence="3 8" id="KW-0418">Kinase</keyword>
<dbReference type="PROSITE" id="PS00108">
    <property type="entry name" value="PROTEIN_KINASE_ST"/>
    <property type="match status" value="1"/>
</dbReference>
<dbReference type="GO" id="GO:0004674">
    <property type="term" value="F:protein serine/threonine kinase activity"/>
    <property type="evidence" value="ECO:0007669"/>
    <property type="project" value="UniProtKB-KW"/>
</dbReference>
<evidence type="ECO:0000256" key="5">
    <source>
        <dbReference type="PROSITE-ProRule" id="PRU10141"/>
    </source>
</evidence>
<dbReference type="GO" id="GO:0005524">
    <property type="term" value="F:ATP binding"/>
    <property type="evidence" value="ECO:0007669"/>
    <property type="project" value="UniProtKB-UniRule"/>
</dbReference>
<keyword evidence="4 5" id="KW-0067">ATP-binding</keyword>
<dbReference type="AlphaFoldDB" id="A0A7S7NL90"/>
<keyword evidence="6" id="KW-0472">Membrane</keyword>
<dbReference type="CDD" id="cd14014">
    <property type="entry name" value="STKc_PknB_like"/>
    <property type="match status" value="1"/>
</dbReference>
<dbReference type="EMBL" id="CP063849">
    <property type="protein sequence ID" value="QOY85663.1"/>
    <property type="molecule type" value="Genomic_DNA"/>
</dbReference>
<keyword evidence="8" id="KW-0723">Serine/threonine-protein kinase</keyword>
<protein>
    <submittedName>
        <fullName evidence="8">Serine/threonine protein kinase</fullName>
    </submittedName>
</protein>